<organism evidence="6 7">
    <name type="scientific">Amycolatopsis suaedae</name>
    <dbReference type="NCBI Taxonomy" id="2510978"/>
    <lineage>
        <taxon>Bacteria</taxon>
        <taxon>Bacillati</taxon>
        <taxon>Actinomycetota</taxon>
        <taxon>Actinomycetes</taxon>
        <taxon>Pseudonocardiales</taxon>
        <taxon>Pseudonocardiaceae</taxon>
        <taxon>Amycolatopsis</taxon>
    </lineage>
</organism>
<protein>
    <submittedName>
        <fullName evidence="6">ESX secretion-associated protein EspG</fullName>
    </submittedName>
</protein>
<keyword evidence="3" id="KW-0963">Cytoplasm</keyword>
<evidence type="ECO:0000313" key="7">
    <source>
        <dbReference type="Proteomes" id="UP000292003"/>
    </source>
</evidence>
<dbReference type="InterPro" id="IPR025734">
    <property type="entry name" value="EspG"/>
</dbReference>
<evidence type="ECO:0000256" key="5">
    <source>
        <dbReference type="SAM" id="MobiDB-lite"/>
    </source>
</evidence>
<dbReference type="Proteomes" id="UP000292003">
    <property type="component" value="Unassembled WGS sequence"/>
</dbReference>
<dbReference type="RefSeq" id="WP_130477126.1">
    <property type="nucleotide sequence ID" value="NZ_SFCC01000010.1"/>
</dbReference>
<name>A0A4Q7J7L4_9PSEU</name>
<gene>
    <name evidence="6" type="ORF">EWH70_20800</name>
</gene>
<accession>A0A4Q7J7L4</accession>
<feature type="region of interest" description="Disordered" evidence="5">
    <location>
        <begin position="138"/>
        <end position="178"/>
    </location>
</feature>
<feature type="compositionally biased region" description="Low complexity" evidence="5">
    <location>
        <begin position="166"/>
        <end position="178"/>
    </location>
</feature>
<keyword evidence="4" id="KW-0143">Chaperone</keyword>
<comment type="caution">
    <text evidence="6">The sequence shown here is derived from an EMBL/GenBank/DDBJ whole genome shotgun (WGS) entry which is preliminary data.</text>
</comment>
<evidence type="ECO:0000256" key="4">
    <source>
        <dbReference type="ARBA" id="ARBA00023186"/>
    </source>
</evidence>
<comment type="subcellular location">
    <subcellularLocation>
        <location evidence="1">Cytoplasm</location>
    </subcellularLocation>
</comment>
<keyword evidence="7" id="KW-1185">Reference proteome</keyword>
<reference evidence="6 7" key="1">
    <citation type="submission" date="2019-02" db="EMBL/GenBank/DDBJ databases">
        <title>Draft genome sequence of Amycolatopsis sp. 8-3EHSu isolated from roots of Suaeda maritima.</title>
        <authorList>
            <person name="Duangmal K."/>
            <person name="Chantavorakit T."/>
        </authorList>
    </citation>
    <scope>NUCLEOTIDE SEQUENCE [LARGE SCALE GENOMIC DNA]</scope>
    <source>
        <strain evidence="6 7">8-3EHSu</strain>
    </source>
</reference>
<evidence type="ECO:0000256" key="3">
    <source>
        <dbReference type="ARBA" id="ARBA00022490"/>
    </source>
</evidence>
<dbReference type="AlphaFoldDB" id="A0A4Q7J7L4"/>
<evidence type="ECO:0000256" key="1">
    <source>
        <dbReference type="ARBA" id="ARBA00004496"/>
    </source>
</evidence>
<evidence type="ECO:0000313" key="6">
    <source>
        <dbReference type="EMBL" id="RZQ62034.1"/>
    </source>
</evidence>
<comment type="similarity">
    <text evidence="2">Belongs to the EspG family.</text>
</comment>
<proteinExistence type="inferred from homology"/>
<dbReference type="Pfam" id="PF14011">
    <property type="entry name" value="ESX-1_EspG"/>
    <property type="match status" value="1"/>
</dbReference>
<evidence type="ECO:0000256" key="2">
    <source>
        <dbReference type="ARBA" id="ARBA00006411"/>
    </source>
</evidence>
<sequence length="261" mass="28892">MAHSFSLSLAAVDILLDLGKLGPAPFPFEVPHLGTTHEQRAAIRDAVYRDLDSRGLMFRGRLDPDAEVALRTFVASPVAIVAAGELDDGKPLFARVAADRQFAVLVQQKDNMLVFEEVRPTGIVPAIVDLLPLTSPGPGQSVTVARPSRKPKPRHRQEDSYDPFAGVSGPRSQSSVSSQMRAIERIFEKPKLRIGQFTAFVRDDRGAEVDMSPLAWFDNEDGRYLVTMRDAEDGQQWVTYAPADNARIGQQLYSQVERYLS</sequence>
<dbReference type="OrthoDB" id="5175124at2"/>
<dbReference type="EMBL" id="SFCC01000010">
    <property type="protein sequence ID" value="RZQ62034.1"/>
    <property type="molecule type" value="Genomic_DNA"/>
</dbReference>